<organism evidence="2 3">
    <name type="scientific">Corallincola holothuriorum</name>
    <dbReference type="NCBI Taxonomy" id="2282215"/>
    <lineage>
        <taxon>Bacteria</taxon>
        <taxon>Pseudomonadati</taxon>
        <taxon>Pseudomonadota</taxon>
        <taxon>Gammaproteobacteria</taxon>
        <taxon>Alteromonadales</taxon>
        <taxon>Psychromonadaceae</taxon>
        <taxon>Corallincola</taxon>
    </lineage>
</organism>
<dbReference type="OrthoDB" id="6226461at2"/>
<proteinExistence type="predicted"/>
<reference evidence="2 3" key="1">
    <citation type="submission" date="2018-07" db="EMBL/GenBank/DDBJ databases">
        <title>Corallincola holothuriorum sp. nov., a new facultative anaerobe isolated from sea cucumber Apostichopus japonicus.</title>
        <authorList>
            <person name="Xia H."/>
        </authorList>
    </citation>
    <scope>NUCLEOTIDE SEQUENCE [LARGE SCALE GENOMIC DNA]</scope>
    <source>
        <strain evidence="2 3">C4</strain>
    </source>
</reference>
<keyword evidence="3" id="KW-1185">Reference proteome</keyword>
<dbReference type="AlphaFoldDB" id="A0A368NNH6"/>
<sequence>MMRNKPLSPTAKSTPQGLTLKQITQQKYKATWGDVPPLFQKIASAAADLDGMFKQGFDHALKHILNRRHWNSELLTDPATRQLHKPRLAVYQLFTDWGFEVHCFPYLGDNEIDEYQRLNPKMEFSLWDPANMRRLIHVRHLKEFIEYAHRTGDRNDKALLAFTNAAVNRVMRHLSEQVRITKVGGLSIPKYLKLVVEQKGDYLLDDLPPHVSKRLGSDTLYLLRQAEKRKVREQQQAQIEQAHGSEAPVSTETTEETENPTNDNDIS</sequence>
<accession>A0A368NNH6</accession>
<name>A0A368NNH6_9GAMM</name>
<gene>
    <name evidence="2" type="ORF">DU002_04040</name>
</gene>
<dbReference type="RefSeq" id="WP_114337079.1">
    <property type="nucleotide sequence ID" value="NZ_QPID01000002.1"/>
</dbReference>
<feature type="region of interest" description="Disordered" evidence="1">
    <location>
        <begin position="232"/>
        <end position="267"/>
    </location>
</feature>
<comment type="caution">
    <text evidence="2">The sequence shown here is derived from an EMBL/GenBank/DDBJ whole genome shotgun (WGS) entry which is preliminary data.</text>
</comment>
<protein>
    <submittedName>
        <fullName evidence="2">Uncharacterized protein</fullName>
    </submittedName>
</protein>
<dbReference type="Proteomes" id="UP000252558">
    <property type="component" value="Unassembled WGS sequence"/>
</dbReference>
<evidence type="ECO:0000256" key="1">
    <source>
        <dbReference type="SAM" id="MobiDB-lite"/>
    </source>
</evidence>
<dbReference type="EMBL" id="QPID01000002">
    <property type="protein sequence ID" value="RCU51650.1"/>
    <property type="molecule type" value="Genomic_DNA"/>
</dbReference>
<evidence type="ECO:0000313" key="3">
    <source>
        <dbReference type="Proteomes" id="UP000252558"/>
    </source>
</evidence>
<evidence type="ECO:0000313" key="2">
    <source>
        <dbReference type="EMBL" id="RCU51650.1"/>
    </source>
</evidence>